<keyword evidence="3 4" id="KW-0408">Iron</keyword>
<feature type="chain" id="PRO_5008092340" description="Cytochrome c domain-containing protein" evidence="5">
    <location>
        <begin position="23"/>
        <end position="241"/>
    </location>
</feature>
<evidence type="ECO:0000256" key="3">
    <source>
        <dbReference type="ARBA" id="ARBA00023004"/>
    </source>
</evidence>
<evidence type="ECO:0000256" key="5">
    <source>
        <dbReference type="SAM" id="SignalP"/>
    </source>
</evidence>
<accession>A0A178MXX4</accession>
<keyword evidence="8" id="KW-1185">Reference proteome</keyword>
<feature type="domain" description="Cytochrome c" evidence="6">
    <location>
        <begin position="131"/>
        <end position="217"/>
    </location>
</feature>
<feature type="signal peptide" evidence="5">
    <location>
        <begin position="1"/>
        <end position="22"/>
    </location>
</feature>
<comment type="caution">
    <text evidence="7">The sequence shown here is derived from an EMBL/GenBank/DDBJ whole genome shotgun (WGS) entry which is preliminary data.</text>
</comment>
<evidence type="ECO:0000256" key="4">
    <source>
        <dbReference type="PROSITE-ProRule" id="PRU00433"/>
    </source>
</evidence>
<sequence length="241" mass="24646">MKTVPALALALLLIGTATPSLAHGTAAAWYGGQTTETAEGWRVEFAIRDGGVRAWVRDHDDKPVAASGKVVLLVGGKKVEAALKADGEALSADIAVNAADKVTAILSLSVGGKPSSARFAQEAVTIPALNPQAAAGKQTFDRVCATCHGPALRGSDAAPPLLHPLYAPGSGHGDDVVLAAIRTGAKSHMWKFGDMPKPEGVKSGQETDILAYIRSIQAANGLGNAPAITDPAAPRPHAGHH</sequence>
<dbReference type="Gene3D" id="1.10.760.10">
    <property type="entry name" value="Cytochrome c-like domain"/>
    <property type="match status" value="1"/>
</dbReference>
<dbReference type="RefSeq" id="WP_068489248.1">
    <property type="nucleotide sequence ID" value="NZ_LWQT01000010.1"/>
</dbReference>
<dbReference type="InterPro" id="IPR009056">
    <property type="entry name" value="Cyt_c-like_dom"/>
</dbReference>
<evidence type="ECO:0000313" key="7">
    <source>
        <dbReference type="EMBL" id="OAN55965.1"/>
    </source>
</evidence>
<dbReference type="Pfam" id="PF00034">
    <property type="entry name" value="Cytochrom_C"/>
    <property type="match status" value="1"/>
</dbReference>
<dbReference type="GO" id="GO:0020037">
    <property type="term" value="F:heme binding"/>
    <property type="evidence" value="ECO:0007669"/>
    <property type="project" value="InterPro"/>
</dbReference>
<dbReference type="GO" id="GO:0009055">
    <property type="term" value="F:electron transfer activity"/>
    <property type="evidence" value="ECO:0007669"/>
    <property type="project" value="InterPro"/>
</dbReference>
<gene>
    <name evidence="7" type="ORF">A6A04_10405</name>
</gene>
<keyword evidence="2 4" id="KW-0479">Metal-binding</keyword>
<dbReference type="Proteomes" id="UP000078428">
    <property type="component" value="Unassembled WGS sequence"/>
</dbReference>
<reference evidence="7 8" key="1">
    <citation type="submission" date="2016-04" db="EMBL/GenBank/DDBJ databases">
        <title>Draft genome sequence of freshwater magnetotactic bacteria Magnetospirillum marisnigri SP-1 and Magnetospirillum moscoviense BB-1.</title>
        <authorList>
            <person name="Koziaeva V."/>
            <person name="Dziuba M.V."/>
            <person name="Ivanov T.M."/>
            <person name="Kuznetsov B."/>
            <person name="Grouzdev D.S."/>
        </authorList>
    </citation>
    <scope>NUCLEOTIDE SEQUENCE [LARGE SCALE GENOMIC DNA]</scope>
    <source>
        <strain evidence="7 8">SP-1</strain>
    </source>
</reference>
<keyword evidence="1 4" id="KW-0349">Heme</keyword>
<dbReference type="AlphaFoldDB" id="A0A178MXX4"/>
<name>A0A178MXX4_9PROT</name>
<dbReference type="PROSITE" id="PS51007">
    <property type="entry name" value="CYTC"/>
    <property type="match status" value="1"/>
</dbReference>
<evidence type="ECO:0000313" key="8">
    <source>
        <dbReference type="Proteomes" id="UP000078428"/>
    </source>
</evidence>
<keyword evidence="5" id="KW-0732">Signal</keyword>
<dbReference type="EMBL" id="LWQT01000010">
    <property type="protein sequence ID" value="OAN55965.1"/>
    <property type="molecule type" value="Genomic_DNA"/>
</dbReference>
<proteinExistence type="predicted"/>
<dbReference type="GO" id="GO:0046872">
    <property type="term" value="F:metal ion binding"/>
    <property type="evidence" value="ECO:0007669"/>
    <property type="project" value="UniProtKB-KW"/>
</dbReference>
<protein>
    <recommendedName>
        <fullName evidence="6">Cytochrome c domain-containing protein</fullName>
    </recommendedName>
</protein>
<dbReference type="SUPFAM" id="SSF46626">
    <property type="entry name" value="Cytochrome c"/>
    <property type="match status" value="1"/>
</dbReference>
<organism evidence="7 8">
    <name type="scientific">Paramagnetospirillum marisnigri</name>
    <dbReference type="NCBI Taxonomy" id="1285242"/>
    <lineage>
        <taxon>Bacteria</taxon>
        <taxon>Pseudomonadati</taxon>
        <taxon>Pseudomonadota</taxon>
        <taxon>Alphaproteobacteria</taxon>
        <taxon>Rhodospirillales</taxon>
        <taxon>Magnetospirillaceae</taxon>
        <taxon>Paramagnetospirillum</taxon>
    </lineage>
</organism>
<evidence type="ECO:0000256" key="2">
    <source>
        <dbReference type="ARBA" id="ARBA00022723"/>
    </source>
</evidence>
<dbReference type="InterPro" id="IPR036909">
    <property type="entry name" value="Cyt_c-like_dom_sf"/>
</dbReference>
<dbReference type="STRING" id="1285242.A6A04_10405"/>
<evidence type="ECO:0000259" key="6">
    <source>
        <dbReference type="PROSITE" id="PS51007"/>
    </source>
</evidence>
<dbReference type="OrthoDB" id="7854060at2"/>
<evidence type="ECO:0000256" key="1">
    <source>
        <dbReference type="ARBA" id="ARBA00022617"/>
    </source>
</evidence>